<gene>
    <name evidence="9" type="ORF">CVT23_21120</name>
</gene>
<evidence type="ECO:0000259" key="8">
    <source>
        <dbReference type="Pfam" id="PF01618"/>
    </source>
</evidence>
<dbReference type="EMBL" id="PHIG01000063">
    <property type="protein sequence ID" value="PJK27634.1"/>
    <property type="molecule type" value="Genomic_DNA"/>
</dbReference>
<dbReference type="OrthoDB" id="4045at2"/>
<dbReference type="GO" id="GO:0017038">
    <property type="term" value="P:protein import"/>
    <property type="evidence" value="ECO:0007669"/>
    <property type="project" value="TreeGrafter"/>
</dbReference>
<dbReference type="Proteomes" id="UP000229498">
    <property type="component" value="Unassembled WGS sequence"/>
</dbReference>
<evidence type="ECO:0000256" key="7">
    <source>
        <dbReference type="SAM" id="Phobius"/>
    </source>
</evidence>
<dbReference type="GO" id="GO:0005886">
    <property type="term" value="C:plasma membrane"/>
    <property type="evidence" value="ECO:0007669"/>
    <property type="project" value="UniProtKB-SubCell"/>
</dbReference>
<keyword evidence="3 7" id="KW-0812">Transmembrane</keyword>
<dbReference type="PANTHER" id="PTHR30625">
    <property type="entry name" value="PROTEIN TOLQ"/>
    <property type="match status" value="1"/>
</dbReference>
<evidence type="ECO:0000256" key="3">
    <source>
        <dbReference type="ARBA" id="ARBA00022692"/>
    </source>
</evidence>
<evidence type="ECO:0000256" key="1">
    <source>
        <dbReference type="ARBA" id="ARBA00004651"/>
    </source>
</evidence>
<accession>A0A2M9FW01</accession>
<keyword evidence="2" id="KW-1003">Cell membrane</keyword>
<keyword evidence="9" id="KW-0969">Cilium</keyword>
<feature type="transmembrane region" description="Helical" evidence="7">
    <location>
        <begin position="12"/>
        <end position="31"/>
    </location>
</feature>
<evidence type="ECO:0000313" key="10">
    <source>
        <dbReference type="Proteomes" id="UP000229498"/>
    </source>
</evidence>
<dbReference type="InterPro" id="IPR050790">
    <property type="entry name" value="ExbB/TolQ_transport"/>
</dbReference>
<dbReference type="AlphaFoldDB" id="A0A2M9FW01"/>
<comment type="subcellular location">
    <subcellularLocation>
        <location evidence="1">Cell membrane</location>
        <topology evidence="1">Multi-pass membrane protein</topology>
    </subcellularLocation>
    <subcellularLocation>
        <location evidence="6">Membrane</location>
        <topology evidence="6">Multi-pass membrane protein</topology>
    </subcellularLocation>
</comment>
<comment type="caution">
    <text evidence="9">The sequence shown here is derived from an EMBL/GenBank/DDBJ whole genome shotgun (WGS) entry which is preliminary data.</text>
</comment>
<sequence>MTQFLETLQAGGPVVALLLAMSVAALAIVLAKLWQFRDLRSGETPRAHRALTLWQSGRKGEALTLLQSARGPLAGIVAAAMQGLRRDLPAGEVREEAMRRGGDVLEAFRSWLRPLEVIASLAPLLGLFGTVLGMIEAFRQLETAGNQVDPSILSGGIWEALLTTAVGLAVAIPAVVALNWLERRVERLAHELDSAITRLFTRELSPVSEQEARHAGEGYRPAVAHGGD</sequence>
<keyword evidence="9" id="KW-0966">Cell projection</keyword>
<keyword evidence="10" id="KW-1185">Reference proteome</keyword>
<feature type="transmembrane region" description="Helical" evidence="7">
    <location>
        <begin position="117"/>
        <end position="135"/>
    </location>
</feature>
<evidence type="ECO:0000313" key="9">
    <source>
        <dbReference type="EMBL" id="PJK27634.1"/>
    </source>
</evidence>
<dbReference type="Pfam" id="PF01618">
    <property type="entry name" value="MotA_ExbB"/>
    <property type="match status" value="1"/>
</dbReference>
<keyword evidence="4 7" id="KW-1133">Transmembrane helix</keyword>
<keyword evidence="6" id="KW-0653">Protein transport</keyword>
<organism evidence="9 10">
    <name type="scientific">Minwuia thermotolerans</name>
    <dbReference type="NCBI Taxonomy" id="2056226"/>
    <lineage>
        <taxon>Bacteria</taxon>
        <taxon>Pseudomonadati</taxon>
        <taxon>Pseudomonadota</taxon>
        <taxon>Alphaproteobacteria</taxon>
        <taxon>Minwuiales</taxon>
        <taxon>Minwuiaceae</taxon>
        <taxon>Minwuia</taxon>
    </lineage>
</organism>
<keyword evidence="6" id="KW-0813">Transport</keyword>
<dbReference type="InterPro" id="IPR002898">
    <property type="entry name" value="MotA_ExbB_proton_chnl"/>
</dbReference>
<name>A0A2M9FW01_9PROT</name>
<proteinExistence type="inferred from homology"/>
<keyword evidence="5 7" id="KW-0472">Membrane</keyword>
<keyword evidence="9" id="KW-0282">Flagellum</keyword>
<evidence type="ECO:0000256" key="5">
    <source>
        <dbReference type="ARBA" id="ARBA00023136"/>
    </source>
</evidence>
<comment type="similarity">
    <text evidence="6">Belongs to the exbB/tolQ family.</text>
</comment>
<evidence type="ECO:0000256" key="4">
    <source>
        <dbReference type="ARBA" id="ARBA00022989"/>
    </source>
</evidence>
<dbReference type="PANTHER" id="PTHR30625:SF11">
    <property type="entry name" value="MOTA_TOLQ_EXBB PROTON CHANNEL DOMAIN-CONTAINING PROTEIN"/>
    <property type="match status" value="1"/>
</dbReference>
<feature type="domain" description="MotA/TolQ/ExbB proton channel" evidence="8">
    <location>
        <begin position="72"/>
        <end position="193"/>
    </location>
</feature>
<protein>
    <submittedName>
        <fullName evidence="9">Flagellar motor protein MotA</fullName>
    </submittedName>
</protein>
<evidence type="ECO:0000256" key="2">
    <source>
        <dbReference type="ARBA" id="ARBA00022475"/>
    </source>
</evidence>
<feature type="transmembrane region" description="Helical" evidence="7">
    <location>
        <begin position="155"/>
        <end position="181"/>
    </location>
</feature>
<reference evidence="9 10" key="1">
    <citation type="submission" date="2017-11" db="EMBL/GenBank/DDBJ databases">
        <title>Draft genome sequence of Rhizobiales bacterium SY3-13.</title>
        <authorList>
            <person name="Sun C."/>
        </authorList>
    </citation>
    <scope>NUCLEOTIDE SEQUENCE [LARGE SCALE GENOMIC DNA]</scope>
    <source>
        <strain evidence="9 10">SY3-13</strain>
    </source>
</reference>
<evidence type="ECO:0000256" key="6">
    <source>
        <dbReference type="RuleBase" id="RU004057"/>
    </source>
</evidence>